<protein>
    <submittedName>
        <fullName evidence="1">Uncharacterized protein</fullName>
    </submittedName>
</protein>
<feature type="non-terminal residue" evidence="1">
    <location>
        <position position="1"/>
    </location>
</feature>
<accession>X1EEC3</accession>
<dbReference type="EMBL" id="BART01038713">
    <property type="protein sequence ID" value="GAH07018.1"/>
    <property type="molecule type" value="Genomic_DNA"/>
</dbReference>
<proteinExistence type="predicted"/>
<gene>
    <name evidence="1" type="ORF">S01H4_64047</name>
</gene>
<comment type="caution">
    <text evidence="1">The sequence shown here is derived from an EMBL/GenBank/DDBJ whole genome shotgun (WGS) entry which is preliminary data.</text>
</comment>
<organism evidence="1">
    <name type="scientific">marine sediment metagenome</name>
    <dbReference type="NCBI Taxonomy" id="412755"/>
    <lineage>
        <taxon>unclassified sequences</taxon>
        <taxon>metagenomes</taxon>
        <taxon>ecological metagenomes</taxon>
    </lineage>
</organism>
<name>X1EEC3_9ZZZZ</name>
<sequence length="60" mass="7132">LTRVDIRRMYKIGVITRAEVYESYLQHGYTDENAKRMTEFTVQWAAPKEASITRSDMQYL</sequence>
<dbReference type="AlphaFoldDB" id="X1EEC3"/>
<reference evidence="1" key="1">
    <citation type="journal article" date="2014" name="Front. Microbiol.">
        <title>High frequency of phylogenetically diverse reductive dehalogenase-homologous genes in deep subseafloor sedimentary metagenomes.</title>
        <authorList>
            <person name="Kawai M."/>
            <person name="Futagami T."/>
            <person name="Toyoda A."/>
            <person name="Takaki Y."/>
            <person name="Nishi S."/>
            <person name="Hori S."/>
            <person name="Arai W."/>
            <person name="Tsubouchi T."/>
            <person name="Morono Y."/>
            <person name="Uchiyama I."/>
            <person name="Ito T."/>
            <person name="Fujiyama A."/>
            <person name="Inagaki F."/>
            <person name="Takami H."/>
        </authorList>
    </citation>
    <scope>NUCLEOTIDE SEQUENCE</scope>
    <source>
        <strain evidence="1">Expedition CK06-06</strain>
    </source>
</reference>
<evidence type="ECO:0000313" key="1">
    <source>
        <dbReference type="EMBL" id="GAH07018.1"/>
    </source>
</evidence>